<evidence type="ECO:0000256" key="6">
    <source>
        <dbReference type="ARBA" id="ARBA00023055"/>
    </source>
</evidence>
<dbReference type="OMA" id="DYVYMRE"/>
<evidence type="ECO:0000256" key="7">
    <source>
        <dbReference type="ARBA" id="ARBA00023121"/>
    </source>
</evidence>
<dbReference type="GeneTree" id="ENSGT00940000156843"/>
<dbReference type="SUPFAM" id="SSF55961">
    <property type="entry name" value="Bet v1-like"/>
    <property type="match status" value="1"/>
</dbReference>
<dbReference type="PANTHER" id="PTHR19308">
    <property type="entry name" value="PHOSPHATIDYLCHOLINE TRANSFER PROTEIN"/>
    <property type="match status" value="1"/>
</dbReference>
<comment type="subcellular location">
    <subcellularLocation>
        <location evidence="1">Cytoplasm</location>
    </subcellularLocation>
</comment>
<gene>
    <name evidence="13" type="primary">PCTP</name>
</gene>
<reference evidence="13" key="3">
    <citation type="submission" date="2025-09" db="UniProtKB">
        <authorList>
            <consortium name="Ensembl"/>
        </authorList>
    </citation>
    <scope>IDENTIFICATION</scope>
</reference>
<dbReference type="InterPro" id="IPR002913">
    <property type="entry name" value="START_lipid-bd_dom"/>
</dbReference>
<comment type="subunit">
    <text evidence="8">Interacts with ACOT13/THEM2.</text>
</comment>
<dbReference type="KEGG" id="oga:100959144"/>
<sequence length="214" mass="24496">MDPVVGGFSEGQFLEACAELERPVLAGADWELLVESSGISLYGLHDQETGLYEYKVFGVLKNCSPALLADVYMDLAYRKQWDQYVQELYEQECDGQTVVYWEIKCPFPISNRDYVFIRQRRELDVAGRKIHVVLSRSTVVPQLGERSGVVRVKKYKQNLAIESDGKRGSKVFMYYFDNPGGQIPSWLINWVAKTGVPNFLKDMEKACQNYPKKT</sequence>
<reference evidence="13" key="2">
    <citation type="submission" date="2025-08" db="UniProtKB">
        <authorList>
            <consortium name="Ensembl"/>
        </authorList>
    </citation>
    <scope>IDENTIFICATION</scope>
</reference>
<dbReference type="GeneID" id="100959144"/>
<dbReference type="FunCoup" id="H0WNN9">
    <property type="interactions" value="509"/>
</dbReference>
<evidence type="ECO:0000256" key="11">
    <source>
        <dbReference type="ARBA" id="ARBA00079049"/>
    </source>
</evidence>
<dbReference type="Ensembl" id="ENSOGAT00000003885.2">
    <property type="protein sequence ID" value="ENSOGAP00000003452.2"/>
    <property type="gene ID" value="ENSOGAG00000003883.2"/>
</dbReference>
<keyword evidence="5" id="KW-0007">Acetylation</keyword>
<organism evidence="13 14">
    <name type="scientific">Otolemur garnettii</name>
    <name type="common">Small-eared galago</name>
    <name type="synonym">Garnett's greater bushbaby</name>
    <dbReference type="NCBI Taxonomy" id="30611"/>
    <lineage>
        <taxon>Eukaryota</taxon>
        <taxon>Metazoa</taxon>
        <taxon>Chordata</taxon>
        <taxon>Craniata</taxon>
        <taxon>Vertebrata</taxon>
        <taxon>Euteleostomi</taxon>
        <taxon>Mammalia</taxon>
        <taxon>Eutheria</taxon>
        <taxon>Euarchontoglires</taxon>
        <taxon>Primates</taxon>
        <taxon>Strepsirrhini</taxon>
        <taxon>Lorisiformes</taxon>
        <taxon>Galagidae</taxon>
        <taxon>Otolemur</taxon>
    </lineage>
</organism>
<dbReference type="OrthoDB" id="1295045at2759"/>
<dbReference type="PROSITE" id="PS50848">
    <property type="entry name" value="START"/>
    <property type="match status" value="1"/>
</dbReference>
<evidence type="ECO:0000256" key="5">
    <source>
        <dbReference type="ARBA" id="ARBA00022990"/>
    </source>
</evidence>
<dbReference type="CTD" id="58488"/>
<keyword evidence="4" id="KW-0597">Phosphoprotein</keyword>
<dbReference type="GO" id="GO:0008525">
    <property type="term" value="F:phosphatidylcholine transporter activity"/>
    <property type="evidence" value="ECO:0007669"/>
    <property type="project" value="Ensembl"/>
</dbReference>
<dbReference type="AlphaFoldDB" id="H0WNN9"/>
<keyword evidence="14" id="KW-1185">Reference proteome</keyword>
<dbReference type="RefSeq" id="XP_003795604.1">
    <property type="nucleotide sequence ID" value="XM_003795556.3"/>
</dbReference>
<keyword evidence="7" id="KW-0446">Lipid-binding</keyword>
<evidence type="ECO:0000256" key="8">
    <source>
        <dbReference type="ARBA" id="ARBA00063535"/>
    </source>
</evidence>
<keyword evidence="6" id="KW-0445">Lipid transport</keyword>
<keyword evidence="3" id="KW-0963">Cytoplasm</keyword>
<dbReference type="EMBL" id="AAQR03121074">
    <property type="status" value="NOT_ANNOTATED_CDS"/>
    <property type="molecule type" value="Genomic_DNA"/>
</dbReference>
<dbReference type="Gene3D" id="3.30.530.20">
    <property type="match status" value="1"/>
</dbReference>
<dbReference type="SMART" id="SM00234">
    <property type="entry name" value="START"/>
    <property type="match status" value="1"/>
</dbReference>
<protein>
    <recommendedName>
        <fullName evidence="9">Phosphatidylcholine transfer protein</fullName>
    </recommendedName>
    <alternativeName>
        <fullName evidence="11">START domain-containing protein 2</fullName>
    </alternativeName>
    <alternativeName>
        <fullName evidence="10">StAR-related lipid transfer protein 2</fullName>
    </alternativeName>
</protein>
<dbReference type="STRING" id="30611.ENSOGAP00000003452"/>
<dbReference type="InterPro" id="IPR051213">
    <property type="entry name" value="START_lipid_transfer"/>
</dbReference>
<name>H0WNN9_OTOGA</name>
<dbReference type="Proteomes" id="UP000005225">
    <property type="component" value="Unassembled WGS sequence"/>
</dbReference>
<reference evidence="14" key="1">
    <citation type="submission" date="2011-03" db="EMBL/GenBank/DDBJ databases">
        <title>Version 3 of the genome sequence of Otolemur garnettii (Bushbaby).</title>
        <authorList>
            <consortium name="The Broad Institute Genome Sequencing Platform"/>
            <person name="Di Palma F."/>
            <person name="Johnson J."/>
            <person name="Lander E.S."/>
            <person name="Lindblad-Toh K."/>
            <person name="Jaffe D.B."/>
            <person name="Gnerre S."/>
            <person name="MacCallum I."/>
            <person name="Przybylski D."/>
            <person name="Ribeiro F.J."/>
            <person name="Burton J.N."/>
            <person name="Walker B.J."/>
            <person name="Sharpe T."/>
            <person name="Hall G."/>
        </authorList>
    </citation>
    <scope>NUCLEOTIDE SEQUENCE [LARGE SCALE GENOMIC DNA]</scope>
</reference>
<proteinExistence type="predicted"/>
<dbReference type="HOGENOM" id="CLU_042209_1_0_1"/>
<dbReference type="InterPro" id="IPR023393">
    <property type="entry name" value="START-like_dom_sf"/>
</dbReference>
<accession>H0WNN9</accession>
<dbReference type="eggNOG" id="KOG2761">
    <property type="taxonomic scope" value="Eukaryota"/>
</dbReference>
<dbReference type="PANTHER" id="PTHR19308:SF39">
    <property type="entry name" value="PHOSPHATIDYLCHOLINE TRANSFER PROTEIN"/>
    <property type="match status" value="1"/>
</dbReference>
<dbReference type="GO" id="GO:0005829">
    <property type="term" value="C:cytosol"/>
    <property type="evidence" value="ECO:0007669"/>
    <property type="project" value="UniProtKB-ARBA"/>
</dbReference>
<evidence type="ECO:0000256" key="3">
    <source>
        <dbReference type="ARBA" id="ARBA00022490"/>
    </source>
</evidence>
<evidence type="ECO:0000256" key="4">
    <source>
        <dbReference type="ARBA" id="ARBA00022553"/>
    </source>
</evidence>
<dbReference type="Pfam" id="PF01852">
    <property type="entry name" value="START"/>
    <property type="match status" value="1"/>
</dbReference>
<feature type="domain" description="START" evidence="12">
    <location>
        <begin position="30"/>
        <end position="212"/>
    </location>
</feature>
<evidence type="ECO:0000259" key="12">
    <source>
        <dbReference type="PROSITE" id="PS50848"/>
    </source>
</evidence>
<evidence type="ECO:0000256" key="2">
    <source>
        <dbReference type="ARBA" id="ARBA00022448"/>
    </source>
</evidence>
<evidence type="ECO:0000256" key="9">
    <source>
        <dbReference type="ARBA" id="ARBA00069061"/>
    </source>
</evidence>
<dbReference type="FunFam" id="3.30.530.20:FF:000017">
    <property type="entry name" value="Phosphatidylcholine transfer protein, putative"/>
    <property type="match status" value="1"/>
</dbReference>
<evidence type="ECO:0000256" key="10">
    <source>
        <dbReference type="ARBA" id="ARBA00077188"/>
    </source>
</evidence>
<evidence type="ECO:0000256" key="1">
    <source>
        <dbReference type="ARBA" id="ARBA00004496"/>
    </source>
</evidence>
<dbReference type="InParanoid" id="H0WNN9"/>
<keyword evidence="2" id="KW-0813">Transport</keyword>
<dbReference type="GO" id="GO:0031210">
    <property type="term" value="F:phosphatidylcholine binding"/>
    <property type="evidence" value="ECO:0007669"/>
    <property type="project" value="Ensembl"/>
</dbReference>
<evidence type="ECO:0000313" key="13">
    <source>
        <dbReference type="Ensembl" id="ENSOGAP00000003452.2"/>
    </source>
</evidence>
<evidence type="ECO:0000313" key="14">
    <source>
        <dbReference type="Proteomes" id="UP000005225"/>
    </source>
</evidence>